<dbReference type="AlphaFoldDB" id="A0A381VMB1"/>
<evidence type="ECO:0000313" key="1">
    <source>
        <dbReference type="EMBL" id="SVA40603.1"/>
    </source>
</evidence>
<organism evidence="1">
    <name type="scientific">marine metagenome</name>
    <dbReference type="NCBI Taxonomy" id="408172"/>
    <lineage>
        <taxon>unclassified sequences</taxon>
        <taxon>metagenomes</taxon>
        <taxon>ecological metagenomes</taxon>
    </lineage>
</organism>
<gene>
    <name evidence="1" type="ORF">METZ01_LOCUS93457</name>
</gene>
<accession>A0A381VMB1</accession>
<protein>
    <submittedName>
        <fullName evidence="1">Uncharacterized protein</fullName>
    </submittedName>
</protein>
<feature type="non-terminal residue" evidence="1">
    <location>
        <position position="1"/>
    </location>
</feature>
<proteinExistence type="predicted"/>
<dbReference type="EMBL" id="UINC01009038">
    <property type="protein sequence ID" value="SVA40603.1"/>
    <property type="molecule type" value="Genomic_DNA"/>
</dbReference>
<sequence length="28" mass="2879">VVELVDTLALGASLLTEVRVRVSPAALS</sequence>
<reference evidence="1" key="1">
    <citation type="submission" date="2018-05" db="EMBL/GenBank/DDBJ databases">
        <authorList>
            <person name="Lanie J.A."/>
            <person name="Ng W.-L."/>
            <person name="Kazmierczak K.M."/>
            <person name="Andrzejewski T.M."/>
            <person name="Davidsen T.M."/>
            <person name="Wayne K.J."/>
            <person name="Tettelin H."/>
            <person name="Glass J.I."/>
            <person name="Rusch D."/>
            <person name="Podicherti R."/>
            <person name="Tsui H.-C.T."/>
            <person name="Winkler M.E."/>
        </authorList>
    </citation>
    <scope>NUCLEOTIDE SEQUENCE</scope>
</reference>
<feature type="non-terminal residue" evidence="1">
    <location>
        <position position="28"/>
    </location>
</feature>
<name>A0A381VMB1_9ZZZZ</name>